<evidence type="ECO:0000256" key="5">
    <source>
        <dbReference type="ARBA" id="ARBA00004692"/>
    </source>
</evidence>
<evidence type="ECO:0000256" key="19">
    <source>
        <dbReference type="PIRSR" id="PIRSR006135-2"/>
    </source>
</evidence>
<evidence type="ECO:0000256" key="17">
    <source>
        <dbReference type="ARBA" id="ARBA00030571"/>
    </source>
</evidence>
<dbReference type="GO" id="GO:0043752">
    <property type="term" value="F:adenosylcobinamide kinase activity"/>
    <property type="evidence" value="ECO:0007669"/>
    <property type="project" value="UniProtKB-EC"/>
</dbReference>
<evidence type="ECO:0000256" key="8">
    <source>
        <dbReference type="ARBA" id="ARBA00012016"/>
    </source>
</evidence>
<dbReference type="GO" id="GO:0008820">
    <property type="term" value="F:cobinamide phosphate guanylyltransferase activity"/>
    <property type="evidence" value="ECO:0007669"/>
    <property type="project" value="UniProtKB-EC"/>
</dbReference>
<comment type="catalytic activity">
    <reaction evidence="2">
        <text>adenosylcob(III)inamide phosphate + GTP + H(+) = adenosylcob(III)inamide-GDP + diphosphate</text>
        <dbReference type="Rhea" id="RHEA:22712"/>
        <dbReference type="ChEBI" id="CHEBI:15378"/>
        <dbReference type="ChEBI" id="CHEBI:33019"/>
        <dbReference type="ChEBI" id="CHEBI:37565"/>
        <dbReference type="ChEBI" id="CHEBI:58502"/>
        <dbReference type="ChEBI" id="CHEBI:60487"/>
        <dbReference type="EC" id="2.7.7.62"/>
    </reaction>
</comment>
<evidence type="ECO:0000313" key="21">
    <source>
        <dbReference type="Proteomes" id="UP000275473"/>
    </source>
</evidence>
<comment type="catalytic activity">
    <reaction evidence="1">
        <text>adenosylcob(III)inamide + ATP = adenosylcob(III)inamide phosphate + ADP + H(+)</text>
        <dbReference type="Rhea" id="RHEA:15769"/>
        <dbReference type="ChEBI" id="CHEBI:2480"/>
        <dbReference type="ChEBI" id="CHEBI:15378"/>
        <dbReference type="ChEBI" id="CHEBI:30616"/>
        <dbReference type="ChEBI" id="CHEBI:58502"/>
        <dbReference type="ChEBI" id="CHEBI:456216"/>
        <dbReference type="EC" id="2.7.1.156"/>
    </reaction>
</comment>
<dbReference type="InterPro" id="IPR027417">
    <property type="entry name" value="P-loop_NTPase"/>
</dbReference>
<dbReference type="EMBL" id="RIAX01000003">
    <property type="protein sequence ID" value="RNF40052.1"/>
    <property type="molecule type" value="Genomic_DNA"/>
</dbReference>
<organism evidence="20 21">
    <name type="scientific">Planococcus salinus</name>
    <dbReference type="NCBI Taxonomy" id="1848460"/>
    <lineage>
        <taxon>Bacteria</taxon>
        <taxon>Bacillati</taxon>
        <taxon>Bacillota</taxon>
        <taxon>Bacilli</taxon>
        <taxon>Bacillales</taxon>
        <taxon>Caryophanaceae</taxon>
        <taxon>Planococcus</taxon>
    </lineage>
</organism>
<evidence type="ECO:0000256" key="16">
    <source>
        <dbReference type="ARBA" id="ARBA00029570"/>
    </source>
</evidence>
<accession>A0A3M8P8W1</accession>
<dbReference type="GO" id="GO:0009236">
    <property type="term" value="P:cobalamin biosynthetic process"/>
    <property type="evidence" value="ECO:0007669"/>
    <property type="project" value="UniProtKB-UniPathway"/>
</dbReference>
<proteinExistence type="inferred from homology"/>
<dbReference type="Proteomes" id="UP000275473">
    <property type="component" value="Unassembled WGS sequence"/>
</dbReference>
<dbReference type="PANTHER" id="PTHR34848:SF1">
    <property type="entry name" value="BIFUNCTIONAL ADENOSYLCOBALAMIN BIOSYNTHESIS PROTEIN COBU"/>
    <property type="match status" value="1"/>
</dbReference>
<keyword evidence="14" id="KW-0067">ATP-binding</keyword>
<dbReference type="UniPathway" id="UPA00148">
    <property type="reaction ID" value="UER00236"/>
</dbReference>
<evidence type="ECO:0000256" key="11">
    <source>
        <dbReference type="ARBA" id="ARBA00022679"/>
    </source>
</evidence>
<dbReference type="GO" id="GO:0005525">
    <property type="term" value="F:GTP binding"/>
    <property type="evidence" value="ECO:0007669"/>
    <property type="project" value="UniProtKB-KW"/>
</dbReference>
<dbReference type="Gene3D" id="3.40.50.300">
    <property type="entry name" value="P-loop containing nucleotide triphosphate hydrolases"/>
    <property type="match status" value="1"/>
</dbReference>
<feature type="binding site" evidence="19">
    <location>
        <position position="66"/>
    </location>
    <ligand>
        <name>GTP</name>
        <dbReference type="ChEBI" id="CHEBI:37565"/>
    </ligand>
</feature>
<comment type="catalytic activity">
    <reaction evidence="3">
        <text>adenosylcob(III)inamide + GTP = adenosylcob(III)inamide phosphate + GDP + H(+)</text>
        <dbReference type="Rhea" id="RHEA:15765"/>
        <dbReference type="ChEBI" id="CHEBI:2480"/>
        <dbReference type="ChEBI" id="CHEBI:15378"/>
        <dbReference type="ChEBI" id="CHEBI:37565"/>
        <dbReference type="ChEBI" id="CHEBI:58189"/>
        <dbReference type="ChEBI" id="CHEBI:58502"/>
        <dbReference type="EC" id="2.7.1.156"/>
    </reaction>
</comment>
<keyword evidence="11" id="KW-0808">Transferase</keyword>
<dbReference type="PIRSF" id="PIRSF006135">
    <property type="entry name" value="CobU"/>
    <property type="match status" value="1"/>
</dbReference>
<comment type="pathway">
    <text evidence="6">Cofactor biosynthesis; adenosylcobalamin biosynthesis; adenosylcobalamin from cob(II)yrinate a,c-diamide: step 5/7.</text>
</comment>
<dbReference type="CDD" id="cd00544">
    <property type="entry name" value="CobU"/>
    <property type="match status" value="1"/>
</dbReference>
<dbReference type="AlphaFoldDB" id="A0A3M8P8W1"/>
<evidence type="ECO:0000256" key="13">
    <source>
        <dbReference type="ARBA" id="ARBA00022777"/>
    </source>
</evidence>
<dbReference type="SUPFAM" id="SSF52540">
    <property type="entry name" value="P-loop containing nucleoside triphosphate hydrolases"/>
    <property type="match status" value="1"/>
</dbReference>
<feature type="binding site" evidence="19">
    <location>
        <position position="87"/>
    </location>
    <ligand>
        <name>GTP</name>
        <dbReference type="ChEBI" id="CHEBI:37565"/>
    </ligand>
</feature>
<comment type="similarity">
    <text evidence="7">Belongs to the CobU/CobP family.</text>
</comment>
<evidence type="ECO:0000256" key="12">
    <source>
        <dbReference type="ARBA" id="ARBA00022741"/>
    </source>
</evidence>
<dbReference type="EC" id="2.7.7.62" evidence="9"/>
<evidence type="ECO:0000256" key="6">
    <source>
        <dbReference type="ARBA" id="ARBA00005159"/>
    </source>
</evidence>
<feature type="binding site" evidence="19">
    <location>
        <begin position="37"/>
        <end position="39"/>
    </location>
    <ligand>
        <name>GTP</name>
        <dbReference type="ChEBI" id="CHEBI:37565"/>
    </ligand>
</feature>
<gene>
    <name evidence="20" type="ORF">EEX84_05285</name>
</gene>
<dbReference type="EC" id="2.7.1.156" evidence="8"/>
<dbReference type="RefSeq" id="WP_123164560.1">
    <property type="nucleotide sequence ID" value="NZ_RIAX01000003.1"/>
</dbReference>
<comment type="caution">
    <text evidence="20">The sequence shown here is derived from an EMBL/GenBank/DDBJ whole genome shotgun (WGS) entry which is preliminary data.</text>
</comment>
<evidence type="ECO:0000256" key="3">
    <source>
        <dbReference type="ARBA" id="ARBA00001522"/>
    </source>
</evidence>
<protein>
    <recommendedName>
        <fullName evidence="16">Adenosylcobinamide kinase</fullName>
        <ecNumber evidence="8">2.7.1.156</ecNumber>
        <ecNumber evidence="9">2.7.7.62</ecNumber>
    </recommendedName>
    <alternativeName>
        <fullName evidence="17">Adenosylcobinamide-phosphate guanylyltransferase</fullName>
    </alternativeName>
</protein>
<name>A0A3M8P8W1_9BACL</name>
<evidence type="ECO:0000256" key="15">
    <source>
        <dbReference type="ARBA" id="ARBA00023134"/>
    </source>
</evidence>
<evidence type="ECO:0000256" key="4">
    <source>
        <dbReference type="ARBA" id="ARBA00003889"/>
    </source>
</evidence>
<dbReference type="OrthoDB" id="9799422at2"/>
<evidence type="ECO:0000256" key="18">
    <source>
        <dbReference type="PIRSR" id="PIRSR006135-1"/>
    </source>
</evidence>
<dbReference type="InterPro" id="IPR003203">
    <property type="entry name" value="CobU/CobP"/>
</dbReference>
<feature type="binding site" evidence="19">
    <location>
        <begin position="11"/>
        <end position="18"/>
    </location>
    <ligand>
        <name>GTP</name>
        <dbReference type="ChEBI" id="CHEBI:37565"/>
    </ligand>
</feature>
<dbReference type="GO" id="GO:0005524">
    <property type="term" value="F:ATP binding"/>
    <property type="evidence" value="ECO:0007669"/>
    <property type="project" value="UniProtKB-KW"/>
</dbReference>
<keyword evidence="13 20" id="KW-0418">Kinase</keyword>
<dbReference type="Pfam" id="PF02283">
    <property type="entry name" value="CobU"/>
    <property type="match status" value="1"/>
</dbReference>
<comment type="function">
    <text evidence="4">Catalyzes ATP-dependent phosphorylation of adenosylcobinamide and addition of GMP to adenosylcobinamide phosphate.</text>
</comment>
<comment type="pathway">
    <text evidence="5">Cofactor biosynthesis; adenosylcobalamin biosynthesis; adenosylcobalamin from cob(II)yrinate a,c-diamide: step 6/7.</text>
</comment>
<evidence type="ECO:0000256" key="10">
    <source>
        <dbReference type="ARBA" id="ARBA00022573"/>
    </source>
</evidence>
<evidence type="ECO:0000256" key="14">
    <source>
        <dbReference type="ARBA" id="ARBA00022840"/>
    </source>
</evidence>
<sequence>MAEGKMIFISGGVRSGKSAYAERRLLNIPAPRYVYLASGQARDPEMEERILRHQKDRQNGGWTTVEQPLQMEHALLKIKAGDAVLWDCVTTWLANELYEGWQEGKPCTEEKGCMEAKWRKMQDTMHRIREVAGILVIVSNEVLDDFVRDESYQKWLGEIHRWIVAESDEAFEMENGVAYKRK</sequence>
<dbReference type="PANTHER" id="PTHR34848">
    <property type="match status" value="1"/>
</dbReference>
<evidence type="ECO:0000256" key="2">
    <source>
        <dbReference type="ARBA" id="ARBA00000711"/>
    </source>
</evidence>
<feature type="active site" description="GMP-histidine intermediate" evidence="18">
    <location>
        <position position="53"/>
    </location>
</feature>
<keyword evidence="21" id="KW-1185">Reference proteome</keyword>
<keyword evidence="12 19" id="KW-0547">Nucleotide-binding</keyword>
<keyword evidence="15 19" id="KW-0342">GTP-binding</keyword>
<evidence type="ECO:0000256" key="9">
    <source>
        <dbReference type="ARBA" id="ARBA00012523"/>
    </source>
</evidence>
<keyword evidence="10" id="KW-0169">Cobalamin biosynthesis</keyword>
<evidence type="ECO:0000313" key="20">
    <source>
        <dbReference type="EMBL" id="RNF40052.1"/>
    </source>
</evidence>
<reference evidence="20 21" key="1">
    <citation type="journal article" date="2018" name="Int. J. Syst. Evol. Microbiol.">
        <title>Planococcus salinus sp. nov., a moderately halophilic bacterium isolated from a saline-alkali soil.</title>
        <authorList>
            <person name="Gan L."/>
        </authorList>
    </citation>
    <scope>NUCLEOTIDE SEQUENCE [LARGE SCALE GENOMIC DNA]</scope>
    <source>
        <strain evidence="20 21">LCB217</strain>
    </source>
</reference>
<evidence type="ECO:0000256" key="1">
    <source>
        <dbReference type="ARBA" id="ARBA00000312"/>
    </source>
</evidence>
<evidence type="ECO:0000256" key="7">
    <source>
        <dbReference type="ARBA" id="ARBA00007490"/>
    </source>
</evidence>